<name>A0A366IHU0_9FIRM</name>
<dbReference type="AlphaFoldDB" id="A0A366IHU0"/>
<protein>
    <submittedName>
        <fullName evidence="3">Spore coat assembly protein SafA/uncharacterized YkwD family protein</fullName>
    </submittedName>
</protein>
<sequence length="211" mass="23757">MKKIIFTLLFVLLFMPVVGAQPTGDYDTYMTQSGDTLWIISLKYGVNLSEVIAANPQLEDPDMIYPGDKINVPLYEKKYEKKEGQSVEKQVIELTNQERAKNGLAPLAYNGELCNVARAKSQDMIDNNYFDHNSPTYGSPFDMMKSFNIDYSAAGENIAKGQRSAQEVVTGWMNSEGHRKNILNSNYNQIGVGCVNDSNGTLYWTQMLIRQ</sequence>
<dbReference type="InterPro" id="IPR018392">
    <property type="entry name" value="LysM"/>
</dbReference>
<dbReference type="InterPro" id="IPR014258">
    <property type="entry name" value="CAP_domain_YkwD-like"/>
</dbReference>
<accession>A0A366IHU0</accession>
<dbReference type="NCBIfam" id="TIGR02909">
    <property type="entry name" value="spore_YkwD"/>
    <property type="match status" value="1"/>
</dbReference>
<dbReference type="PANTHER" id="PTHR31157:SF1">
    <property type="entry name" value="SCP DOMAIN-CONTAINING PROTEIN"/>
    <property type="match status" value="1"/>
</dbReference>
<dbReference type="CDD" id="cd05379">
    <property type="entry name" value="CAP_bacterial"/>
    <property type="match status" value="1"/>
</dbReference>
<feature type="signal peptide" evidence="1">
    <location>
        <begin position="1"/>
        <end position="20"/>
    </location>
</feature>
<reference evidence="3 4" key="1">
    <citation type="submission" date="2018-06" db="EMBL/GenBank/DDBJ databases">
        <title>Genomic Encyclopedia of Type Strains, Phase IV (KMG-IV): sequencing the most valuable type-strain genomes for metagenomic binning, comparative biology and taxonomic classification.</title>
        <authorList>
            <person name="Goeker M."/>
        </authorList>
    </citation>
    <scope>NUCLEOTIDE SEQUENCE [LARGE SCALE GENOMIC DNA]</scope>
    <source>
        <strain evidence="3 4">DSM 22112</strain>
    </source>
</reference>
<keyword evidence="4" id="KW-1185">Reference proteome</keyword>
<dbReference type="RefSeq" id="WP_113919436.1">
    <property type="nucleotide sequence ID" value="NZ_QNRX01000001.1"/>
</dbReference>
<feature type="chain" id="PRO_5016644888" evidence="1">
    <location>
        <begin position="21"/>
        <end position="211"/>
    </location>
</feature>
<keyword evidence="1" id="KW-0732">Signal</keyword>
<dbReference type="Pfam" id="PF00188">
    <property type="entry name" value="CAP"/>
    <property type="match status" value="1"/>
</dbReference>
<dbReference type="Proteomes" id="UP000253490">
    <property type="component" value="Unassembled WGS sequence"/>
</dbReference>
<dbReference type="InterPro" id="IPR014044">
    <property type="entry name" value="CAP_dom"/>
</dbReference>
<evidence type="ECO:0000256" key="1">
    <source>
        <dbReference type="SAM" id="SignalP"/>
    </source>
</evidence>
<dbReference type="Pfam" id="PF01476">
    <property type="entry name" value="LysM"/>
    <property type="match status" value="1"/>
</dbReference>
<evidence type="ECO:0000313" key="4">
    <source>
        <dbReference type="Proteomes" id="UP000253490"/>
    </source>
</evidence>
<evidence type="ECO:0000313" key="3">
    <source>
        <dbReference type="EMBL" id="RBP70229.1"/>
    </source>
</evidence>
<dbReference type="OrthoDB" id="9783944at2"/>
<dbReference type="Gene3D" id="3.10.350.10">
    <property type="entry name" value="LysM domain"/>
    <property type="match status" value="1"/>
</dbReference>
<dbReference type="Gene3D" id="3.40.33.10">
    <property type="entry name" value="CAP"/>
    <property type="match status" value="1"/>
</dbReference>
<dbReference type="SMART" id="SM00257">
    <property type="entry name" value="LysM"/>
    <property type="match status" value="1"/>
</dbReference>
<comment type="caution">
    <text evidence="3">The sequence shown here is derived from an EMBL/GenBank/DDBJ whole genome shotgun (WGS) entry which is preliminary data.</text>
</comment>
<dbReference type="InterPro" id="IPR035940">
    <property type="entry name" value="CAP_sf"/>
</dbReference>
<proteinExistence type="predicted"/>
<gene>
    <name evidence="3" type="ORF">DES36_101289</name>
</gene>
<dbReference type="PANTHER" id="PTHR31157">
    <property type="entry name" value="SCP DOMAIN-CONTAINING PROTEIN"/>
    <property type="match status" value="1"/>
</dbReference>
<dbReference type="NCBIfam" id="TIGR02899">
    <property type="entry name" value="spore_safA"/>
    <property type="match status" value="1"/>
</dbReference>
<dbReference type="InterPro" id="IPR014248">
    <property type="entry name" value="Spore_coat_assembly_SafA"/>
</dbReference>
<dbReference type="PROSITE" id="PS51782">
    <property type="entry name" value="LYSM"/>
    <property type="match status" value="1"/>
</dbReference>
<dbReference type="CDD" id="cd00118">
    <property type="entry name" value="LysM"/>
    <property type="match status" value="1"/>
</dbReference>
<feature type="domain" description="LysM" evidence="2">
    <location>
        <begin position="27"/>
        <end position="72"/>
    </location>
</feature>
<dbReference type="InterPro" id="IPR036779">
    <property type="entry name" value="LysM_dom_sf"/>
</dbReference>
<dbReference type="SUPFAM" id="SSF54106">
    <property type="entry name" value="LysM domain"/>
    <property type="match status" value="1"/>
</dbReference>
<dbReference type="EMBL" id="QNRX01000001">
    <property type="protein sequence ID" value="RBP70229.1"/>
    <property type="molecule type" value="Genomic_DNA"/>
</dbReference>
<evidence type="ECO:0000259" key="2">
    <source>
        <dbReference type="PROSITE" id="PS51782"/>
    </source>
</evidence>
<dbReference type="SUPFAM" id="SSF55797">
    <property type="entry name" value="PR-1-like"/>
    <property type="match status" value="1"/>
</dbReference>
<organism evidence="3 4">
    <name type="scientific">Alkalibaculum bacchi</name>
    <dbReference type="NCBI Taxonomy" id="645887"/>
    <lineage>
        <taxon>Bacteria</taxon>
        <taxon>Bacillati</taxon>
        <taxon>Bacillota</taxon>
        <taxon>Clostridia</taxon>
        <taxon>Eubacteriales</taxon>
        <taxon>Eubacteriaceae</taxon>
        <taxon>Alkalibaculum</taxon>
    </lineage>
</organism>